<proteinExistence type="predicted"/>
<reference evidence="2 3" key="1">
    <citation type="submission" date="2022-12" db="EMBL/GenBank/DDBJ databases">
        <title>Hymenobacter canadensis sp. nov. isolated from lake water of the Cambridge Bay, Canada.</title>
        <authorList>
            <person name="Kim W.H."/>
            <person name="Lee Y.M."/>
        </authorList>
    </citation>
    <scope>NUCLEOTIDE SEQUENCE [LARGE SCALE GENOMIC DNA]</scope>
    <source>
        <strain evidence="2 3">PAMC 29467</strain>
    </source>
</reference>
<feature type="domain" description="DUF4178" evidence="1">
    <location>
        <begin position="70"/>
        <end position="211"/>
    </location>
</feature>
<evidence type="ECO:0000259" key="1">
    <source>
        <dbReference type="Pfam" id="PF13785"/>
    </source>
</evidence>
<protein>
    <submittedName>
        <fullName evidence="2">DUF4178 domain-containing protein</fullName>
    </submittedName>
</protein>
<name>A0ABY7LRX6_9BACT</name>
<evidence type="ECO:0000313" key="3">
    <source>
        <dbReference type="Proteomes" id="UP001211005"/>
    </source>
</evidence>
<dbReference type="EMBL" id="CP114767">
    <property type="protein sequence ID" value="WBA42211.1"/>
    <property type="molecule type" value="Genomic_DNA"/>
</dbReference>
<dbReference type="RefSeq" id="WP_269560270.1">
    <property type="nucleotide sequence ID" value="NZ_CP114767.1"/>
</dbReference>
<gene>
    <name evidence="2" type="ORF">O3303_01325</name>
</gene>
<sequence length="451" mass="50912">MSETTTAPAAPAQLPCPRCQHSVPYFDQLNSAFFVCPECHTYFETHDLTKKPQILGKFQGESTLPVVLPIGTAGTLRGQPYRVLSFQLRREKQASYQWQEYMLRHEQTGAYCQLAVYEGHWLLLEPAGREYRVIGHATRRGAYIDEVEEDYHIYNSYQPRILYAAGEFDWDFRDDQKLTITEYIAPPHMLVRERDPGKGPAKWYKGEHLEPDEVATAFGVPRYSLPYRSGVGAVQPAPAQTTWPTLRTFSLLMLLLVVLTQLALLFIKPEKQLLREEFSTGRASPGGEVSPAASEAMAAGSNTVLVSKPFEVTGPAALQFELESTTLYNQWLEVPVTLVNERTGQSYEFTKNLEFYTGVEQGETWREGDTDQEATLAGIPSGRYHLTLYPVTENGMDLPLRLTAAQHTPLQSNGILALLLLALYPAVQYWRRHSHDATRWQNSDYGPTDNS</sequence>
<accession>A0ABY7LRX6</accession>
<organism evidence="2 3">
    <name type="scientific">Hymenobacter canadensis</name>
    <dbReference type="NCBI Taxonomy" id="2999067"/>
    <lineage>
        <taxon>Bacteria</taxon>
        <taxon>Pseudomonadati</taxon>
        <taxon>Bacteroidota</taxon>
        <taxon>Cytophagia</taxon>
        <taxon>Cytophagales</taxon>
        <taxon>Hymenobacteraceae</taxon>
        <taxon>Hymenobacter</taxon>
    </lineage>
</organism>
<dbReference type="InterPro" id="IPR025235">
    <property type="entry name" value="DUF4178"/>
</dbReference>
<keyword evidence="3" id="KW-1185">Reference proteome</keyword>
<evidence type="ECO:0000313" key="2">
    <source>
        <dbReference type="EMBL" id="WBA42211.1"/>
    </source>
</evidence>
<dbReference type="Proteomes" id="UP001211005">
    <property type="component" value="Chromosome"/>
</dbReference>
<dbReference type="Pfam" id="PF13785">
    <property type="entry name" value="DUF4178"/>
    <property type="match status" value="1"/>
</dbReference>